<dbReference type="Pfam" id="PF19866">
    <property type="entry name" value="DUF6339"/>
    <property type="match status" value="1"/>
</dbReference>
<proteinExistence type="predicted"/>
<name>A0A1Y0HTD2_CELCE</name>
<dbReference type="RefSeq" id="WP_087470452.1">
    <property type="nucleotide sequence ID" value="NZ_CP021383.1"/>
</dbReference>
<protein>
    <submittedName>
        <fullName evidence="1">Uncharacterized protein</fullName>
    </submittedName>
</protein>
<reference evidence="1 2" key="1">
    <citation type="submission" date="2017-05" db="EMBL/GenBank/DDBJ databases">
        <authorList>
            <person name="Song R."/>
            <person name="Chenine A.L."/>
            <person name="Ruprecht R.M."/>
        </authorList>
    </citation>
    <scope>NUCLEOTIDE SEQUENCE [LARGE SCALE GENOMIC DNA]</scope>
    <source>
        <strain evidence="1 2">PSBB019</strain>
    </source>
</reference>
<evidence type="ECO:0000313" key="2">
    <source>
        <dbReference type="Proteomes" id="UP000196228"/>
    </source>
</evidence>
<accession>A0A1Y0HTD2</accession>
<gene>
    <name evidence="1" type="ORF">CBR64_07820</name>
</gene>
<dbReference type="InterPro" id="IPR045920">
    <property type="entry name" value="DUF6339"/>
</dbReference>
<dbReference type="EMBL" id="CP021383">
    <property type="protein sequence ID" value="ARU51407.1"/>
    <property type="molecule type" value="Genomic_DNA"/>
</dbReference>
<dbReference type="AlphaFoldDB" id="A0A1Y0HTD2"/>
<dbReference type="Proteomes" id="UP000196228">
    <property type="component" value="Chromosome"/>
</dbReference>
<evidence type="ECO:0000313" key="1">
    <source>
        <dbReference type="EMBL" id="ARU51407.1"/>
    </source>
</evidence>
<dbReference type="KEGG" id="cceu:CBR64_07820"/>
<sequence>MNYLYPRLLTSRARTLFAELQSESTSDTLAQRSSTSDEGAVYLATGGARVPSEHLVAVQAAVRRIAVAHGFPDDPSASQKTAFDAAVAVYLHSMAGLSPAEAGSREVWAFFALVLLPDIAAWRFDVAQEDRFVATDITRHVFGRLWWRAELLLDSNSVQPYAAIGVLGEADFDQIFARREVLGQNPATVRRLVLVLAELREEAAESGVPSRTFIRETLKELIKLVPFLSIQSLDEVELSAEIRETARAAIEAARTRPDAGEVGETS</sequence>
<organism evidence="1 2">
    <name type="scientific">Cellulosimicrobium cellulans</name>
    <name type="common">Arthrobacter luteus</name>
    <dbReference type="NCBI Taxonomy" id="1710"/>
    <lineage>
        <taxon>Bacteria</taxon>
        <taxon>Bacillati</taxon>
        <taxon>Actinomycetota</taxon>
        <taxon>Actinomycetes</taxon>
        <taxon>Micrococcales</taxon>
        <taxon>Promicromonosporaceae</taxon>
        <taxon>Cellulosimicrobium</taxon>
    </lineage>
</organism>
<dbReference type="OrthoDB" id="9813719at2"/>